<dbReference type="VEuPathDB" id="FungiDB:PV10_01190"/>
<dbReference type="RefSeq" id="XP_016229011.1">
    <property type="nucleotide sequence ID" value="XM_016365362.1"/>
</dbReference>
<dbReference type="AlphaFoldDB" id="A0A0D1ZSC0"/>
<dbReference type="InterPro" id="IPR004331">
    <property type="entry name" value="SPX_dom"/>
</dbReference>
<dbReference type="OrthoDB" id="197419at2759"/>
<keyword evidence="2" id="KW-0378">Hydrolase</keyword>
<dbReference type="CDD" id="cd14447">
    <property type="entry name" value="SPX"/>
    <property type="match status" value="1"/>
</dbReference>
<feature type="repeat" description="ANK" evidence="4">
    <location>
        <begin position="447"/>
        <end position="479"/>
    </location>
</feature>
<evidence type="ECO:0000259" key="5">
    <source>
        <dbReference type="PROSITE" id="PS51382"/>
    </source>
</evidence>
<reference evidence="7 8" key="1">
    <citation type="submission" date="2015-01" db="EMBL/GenBank/DDBJ databases">
        <title>The Genome Sequence of Exophiala mesophila CBS40295.</title>
        <authorList>
            <consortium name="The Broad Institute Genomics Platform"/>
            <person name="Cuomo C."/>
            <person name="de Hoog S."/>
            <person name="Gorbushina A."/>
            <person name="Stielow B."/>
            <person name="Teixiera M."/>
            <person name="Abouelleil A."/>
            <person name="Chapman S.B."/>
            <person name="Priest M."/>
            <person name="Young S.K."/>
            <person name="Wortman J."/>
            <person name="Nusbaum C."/>
            <person name="Birren B."/>
        </authorList>
    </citation>
    <scope>NUCLEOTIDE SEQUENCE [LARGE SCALE GENOMIC DNA]</scope>
    <source>
        <strain evidence="7 8">CBS 40295</strain>
    </source>
</reference>
<evidence type="ECO:0000313" key="8">
    <source>
        <dbReference type="Proteomes" id="UP000054302"/>
    </source>
</evidence>
<organism evidence="7 8">
    <name type="scientific">Exophiala mesophila</name>
    <name type="common">Black yeast-like fungus</name>
    <dbReference type="NCBI Taxonomy" id="212818"/>
    <lineage>
        <taxon>Eukaryota</taxon>
        <taxon>Fungi</taxon>
        <taxon>Dikarya</taxon>
        <taxon>Ascomycota</taxon>
        <taxon>Pezizomycotina</taxon>
        <taxon>Eurotiomycetes</taxon>
        <taxon>Chaetothyriomycetidae</taxon>
        <taxon>Chaetothyriales</taxon>
        <taxon>Herpotrichiellaceae</taxon>
        <taxon>Exophiala</taxon>
    </lineage>
</organism>
<dbReference type="PANTHER" id="PTHR22958:SF1">
    <property type="entry name" value="GLYCEROPHOSPHOCHOLINE PHOSPHODIESTERASE GPCPD1"/>
    <property type="match status" value="1"/>
</dbReference>
<dbReference type="Proteomes" id="UP000054302">
    <property type="component" value="Unassembled WGS sequence"/>
</dbReference>
<dbReference type="OMA" id="AKACMRE"/>
<evidence type="ECO:0000313" key="7">
    <source>
        <dbReference type="EMBL" id="KIV97437.1"/>
    </source>
</evidence>
<dbReference type="SUPFAM" id="SSF51695">
    <property type="entry name" value="PLC-like phosphodiesterases"/>
    <property type="match status" value="1"/>
</dbReference>
<dbReference type="PROSITE" id="PS51704">
    <property type="entry name" value="GP_PDE"/>
    <property type="match status" value="1"/>
</dbReference>
<dbReference type="STRING" id="212818.A0A0D1ZSC0"/>
<feature type="domain" description="GP-PDE" evidence="6">
    <location>
        <begin position="743"/>
        <end position="1074"/>
    </location>
</feature>
<dbReference type="InterPro" id="IPR030395">
    <property type="entry name" value="GP_PDE_dom"/>
</dbReference>
<dbReference type="Gene3D" id="3.20.20.190">
    <property type="entry name" value="Phosphatidylinositol (PI) phosphodiesterase"/>
    <property type="match status" value="1"/>
</dbReference>
<feature type="repeat" description="ANK" evidence="4">
    <location>
        <begin position="481"/>
        <end position="513"/>
    </location>
</feature>
<proteinExistence type="predicted"/>
<keyword evidence="1" id="KW-0677">Repeat</keyword>
<evidence type="ECO:0008006" key="9">
    <source>
        <dbReference type="Google" id="ProtNLM"/>
    </source>
</evidence>
<dbReference type="GeneID" id="27319035"/>
<dbReference type="InterPro" id="IPR002110">
    <property type="entry name" value="Ankyrin_rpt"/>
</dbReference>
<keyword evidence="8" id="KW-1185">Reference proteome</keyword>
<dbReference type="InterPro" id="IPR017946">
    <property type="entry name" value="PLC-like_Pdiesterase_TIM-brl"/>
</dbReference>
<evidence type="ECO:0000256" key="2">
    <source>
        <dbReference type="ARBA" id="ARBA00022801"/>
    </source>
</evidence>
<dbReference type="InterPro" id="IPR036770">
    <property type="entry name" value="Ankyrin_rpt-contain_sf"/>
</dbReference>
<keyword evidence="3 4" id="KW-0040">ANK repeat</keyword>
<accession>A0A0D1ZSC0</accession>
<evidence type="ECO:0000256" key="3">
    <source>
        <dbReference type="ARBA" id="ARBA00023043"/>
    </source>
</evidence>
<dbReference type="GO" id="GO:0046475">
    <property type="term" value="P:glycerophospholipid catabolic process"/>
    <property type="evidence" value="ECO:0007669"/>
    <property type="project" value="TreeGrafter"/>
</dbReference>
<dbReference type="Pfam" id="PF12796">
    <property type="entry name" value="Ank_2"/>
    <property type="match status" value="3"/>
</dbReference>
<dbReference type="PANTHER" id="PTHR22958">
    <property type="entry name" value="GLYCEROPHOSPHORYL DIESTER PHOSPHODIESTERASE"/>
    <property type="match status" value="1"/>
</dbReference>
<dbReference type="PROSITE" id="PS50297">
    <property type="entry name" value="ANK_REP_REGION"/>
    <property type="match status" value="2"/>
</dbReference>
<evidence type="ECO:0000259" key="6">
    <source>
        <dbReference type="PROSITE" id="PS51704"/>
    </source>
</evidence>
<evidence type="ECO:0000256" key="4">
    <source>
        <dbReference type="PROSITE-ProRule" id="PRU00023"/>
    </source>
</evidence>
<dbReference type="Pfam" id="PF03009">
    <property type="entry name" value="GDPD"/>
    <property type="match status" value="1"/>
</dbReference>
<dbReference type="GO" id="GO:0047389">
    <property type="term" value="F:glycerophosphocholine phosphodiesterase activity"/>
    <property type="evidence" value="ECO:0007669"/>
    <property type="project" value="TreeGrafter"/>
</dbReference>
<dbReference type="Gene3D" id="1.25.40.20">
    <property type="entry name" value="Ankyrin repeat-containing domain"/>
    <property type="match status" value="1"/>
</dbReference>
<dbReference type="EMBL" id="KN847520">
    <property type="protein sequence ID" value="KIV97437.1"/>
    <property type="molecule type" value="Genomic_DNA"/>
</dbReference>
<feature type="domain" description="SPX" evidence="5">
    <location>
        <begin position="1"/>
        <end position="147"/>
    </location>
</feature>
<dbReference type="SUPFAM" id="SSF48403">
    <property type="entry name" value="Ankyrin repeat"/>
    <property type="match status" value="1"/>
</dbReference>
<dbReference type="SMART" id="SM00248">
    <property type="entry name" value="ANK"/>
    <property type="match status" value="6"/>
</dbReference>
<dbReference type="InterPro" id="IPR051578">
    <property type="entry name" value="GDPD"/>
</dbReference>
<dbReference type="Pfam" id="PF25329">
    <property type="entry name" value="C2_GDE1"/>
    <property type="match status" value="1"/>
</dbReference>
<dbReference type="PROSITE" id="PS50088">
    <property type="entry name" value="ANK_REPEAT"/>
    <property type="match status" value="2"/>
</dbReference>
<dbReference type="InterPro" id="IPR057506">
    <property type="entry name" value="C2_GPCPD1"/>
</dbReference>
<dbReference type="HOGENOM" id="CLU_005444_0_0_1"/>
<evidence type="ECO:0000256" key="1">
    <source>
        <dbReference type="ARBA" id="ARBA00022737"/>
    </source>
</evidence>
<name>A0A0D1ZSC0_EXOME</name>
<gene>
    <name evidence="7" type="ORF">PV10_01190</name>
</gene>
<sequence>MKFGRDYHKSQIAEWADAYVNYAALKRLWKDCRAKNDVREFVVSFSSAVESVNLFYCSTQATLLSNVSSIPRRQGSDQDPDAEFPSHFACDGLSSCESRHKKRVFVKLAEELGRLRWYGHVNTDAFERLIRKVRSSGAVGSSISTRIEGSLYGKEFKTQYQSLKVLGDLQQTIALITQAQENIATSPCSAHKGFQGRLARVDSSIPALPLLYDLDRGEPLDLEKLIDNACGGQLAFSRGQFFKVLFQYSIRFSSRASVDVIISRAHAYDSVGWIESCLRDVIVELCWTASEKGEVLSTRDRLSSSLLAHLLDRLIVEGLDLLFKPDDFGQIPLHYACEGGSVGICELVLKFMTTWRQSDRAAVQSAILLEDSQKRNPLQLSLFSGHLDVTKTLIHFYNEASLDISDVPSQLGRAYNELLLFAARTRFSEAVACLLDFDVDVNCSDAFGQTPLYLAARSGNMTLVELLLRHGALVDKAEIAKGWSPLIIASSEGNSDVAKMLLKHRAQVEHRDCAGWSAIDHACYRGHISLSKALSGVAEGLAAEQVEQLQDKLQAPAKQKAFNRGQPSRNCSATESNIIVNIGSLDSSDTAPAVSLSSNLTKNALDIHPESLFSLDIWVAGAPGLRYTVRLPLLKDAPNTPYTFTVPNAMDAKLVFNLFRAVPLDGEDRNLIGRGMSLLDSFKKGVDMKRESISRDFSVAIMSTDRLEYLGTVVFSFIISTPLTLPSTPPVNTETLWSENGHSKIVGHRGLGQNLPTPRRLQVGENTIESFLSAAHLGASYVEENVQLTKDHVPVVYHDFLVSEVGIDAPMQDITFEQFMHISNEQSDQRLSTISLEEKKGISQHPLSRKTRRLSLSSADTVQMGPFMSRIKHTFDYNSRGFKGNIRGDFINGKFVTLEQLLRKLPQDIALDIELKYPIFSEATDDWKMDPFFVEANFFTDSSLQCLAQNISGRAILLSSFSPEICILLARKQSRWPIFFGTDSGNWQPTDVRATSLQEAVSFANMWELDGIVLASEPFVFAPQLVGYVKGKGKGMVTATYGEFNDQVEGVKIQAVAGVDAIIVNDVRKAVETLAAISTKNQKDV</sequence>
<dbReference type="PROSITE" id="PS51382">
    <property type="entry name" value="SPX"/>
    <property type="match status" value="1"/>
</dbReference>
<protein>
    <recommendedName>
        <fullName evidence="9">GP-PDE domain-containing protein</fullName>
    </recommendedName>
</protein>